<evidence type="ECO:0000256" key="1">
    <source>
        <dbReference type="SAM" id="MobiDB-lite"/>
    </source>
</evidence>
<proteinExistence type="predicted"/>
<accession>A0ABR0SHC4</accession>
<feature type="region of interest" description="Disordered" evidence="1">
    <location>
        <begin position="119"/>
        <end position="157"/>
    </location>
</feature>
<comment type="caution">
    <text evidence="2">The sequence shown here is derived from an EMBL/GenBank/DDBJ whole genome shotgun (WGS) entry which is preliminary data.</text>
</comment>
<reference evidence="2 3" key="1">
    <citation type="submission" date="2024-01" db="EMBL/GenBank/DDBJ databases">
        <title>Complete genome of Cladobotryum mycophilum ATHUM6906.</title>
        <authorList>
            <person name="Christinaki A.C."/>
            <person name="Myridakis A.I."/>
            <person name="Kouvelis V.N."/>
        </authorList>
    </citation>
    <scope>NUCLEOTIDE SEQUENCE [LARGE SCALE GENOMIC DNA]</scope>
    <source>
        <strain evidence="2 3">ATHUM6906</strain>
    </source>
</reference>
<feature type="region of interest" description="Disordered" evidence="1">
    <location>
        <begin position="343"/>
        <end position="362"/>
    </location>
</feature>
<feature type="compositionally biased region" description="Basic and acidic residues" evidence="1">
    <location>
        <begin position="343"/>
        <end position="357"/>
    </location>
</feature>
<feature type="compositionally biased region" description="Low complexity" evidence="1">
    <location>
        <begin position="416"/>
        <end position="427"/>
    </location>
</feature>
<feature type="region of interest" description="Disordered" evidence="1">
    <location>
        <begin position="412"/>
        <end position="435"/>
    </location>
</feature>
<sequence>MSAAPPGSAEPSGEGLDRLSEEDKRHLGRLREGLLKDVDQYIKETRRVHAPPAVMLMSIIAIRLIRDIKQKRSSEIVLNLINQHKCYNYARLAVESYDETGDEIIRVSETADYVNDLESNSRLSEEPAENEQTDNQQPPTSKTTDKELNNREPSRTDVAKIFAMTDTRFLDADFVEAKRTSRFTQKFQHTIKRDDVLRNHGQLLDSITKGEWDDDELTDKVKAAITEQMVKVIPETMRIAMRIFATQKKCEQLKVWLDETNIDKTVYTWTEEKTVEGPPLWLPKVKQVTYAGLRSVIRSLGDTETAKILRRLVKELHTADKYADETIEHYADLMGQKYLAMQDREPTDKEKTPRRQLADQQDIINVQKTQIQMLETSAEEKGEAVQKLQNEVLKYADQTKLLQQQNSQLNEKLAAQNQTPNQQTDQQGENGKKRKAEEELLATVPYFRAIKRVLIDRLGSESQALLDFDEAMEGIGLQDNTREAEDKTSYTNDFPAKVLDCIQAMSKVIANLRPSSQRLWAEMLGEIGYEEVASEEE</sequence>
<gene>
    <name evidence="2" type="ORF">PT974_09680</name>
</gene>
<dbReference type="Proteomes" id="UP001338125">
    <property type="component" value="Unassembled WGS sequence"/>
</dbReference>
<evidence type="ECO:0000313" key="2">
    <source>
        <dbReference type="EMBL" id="KAK5991399.1"/>
    </source>
</evidence>
<feature type="compositionally biased region" description="Basic and acidic residues" evidence="1">
    <location>
        <begin position="143"/>
        <end position="157"/>
    </location>
</feature>
<keyword evidence="3" id="KW-1185">Reference proteome</keyword>
<organism evidence="2 3">
    <name type="scientific">Cladobotryum mycophilum</name>
    <dbReference type="NCBI Taxonomy" id="491253"/>
    <lineage>
        <taxon>Eukaryota</taxon>
        <taxon>Fungi</taxon>
        <taxon>Dikarya</taxon>
        <taxon>Ascomycota</taxon>
        <taxon>Pezizomycotina</taxon>
        <taxon>Sordariomycetes</taxon>
        <taxon>Hypocreomycetidae</taxon>
        <taxon>Hypocreales</taxon>
        <taxon>Hypocreaceae</taxon>
        <taxon>Cladobotryum</taxon>
    </lineage>
</organism>
<feature type="compositionally biased region" description="Polar residues" evidence="1">
    <location>
        <begin position="133"/>
        <end position="142"/>
    </location>
</feature>
<protein>
    <submittedName>
        <fullName evidence="2">Uncharacterized protein</fullName>
    </submittedName>
</protein>
<evidence type="ECO:0000313" key="3">
    <source>
        <dbReference type="Proteomes" id="UP001338125"/>
    </source>
</evidence>
<name>A0ABR0SHC4_9HYPO</name>
<dbReference type="EMBL" id="JAVFKD010000014">
    <property type="protein sequence ID" value="KAK5991399.1"/>
    <property type="molecule type" value="Genomic_DNA"/>
</dbReference>